<evidence type="ECO:0000256" key="6">
    <source>
        <dbReference type="ARBA" id="ARBA00022833"/>
    </source>
</evidence>
<keyword evidence="7" id="KW-0156">Chromatin regulator</keyword>
<dbReference type="InterPro" id="IPR013087">
    <property type="entry name" value="Znf_C2H2_type"/>
</dbReference>
<evidence type="ECO:0000313" key="19">
    <source>
        <dbReference type="EMBL" id="URE09009.1"/>
    </source>
</evidence>
<dbReference type="InterPro" id="IPR036236">
    <property type="entry name" value="Znf_C2H2_sf"/>
</dbReference>
<feature type="region of interest" description="Disordered" evidence="15">
    <location>
        <begin position="1077"/>
        <end position="1226"/>
    </location>
</feature>
<evidence type="ECO:0000256" key="10">
    <source>
        <dbReference type="ARBA" id="ARBA00023004"/>
    </source>
</evidence>
<dbReference type="PANTHER" id="PTHR10694:SF38">
    <property type="entry name" value="LYSINE-SPECIFIC DEMETHYLASE REF6"/>
    <property type="match status" value="1"/>
</dbReference>
<keyword evidence="4" id="KW-0677">Repeat</keyword>
<dbReference type="FunFam" id="3.30.160.60:FF:000763">
    <property type="entry name" value="Probable lysine-specific demethylase ELF6"/>
    <property type="match status" value="1"/>
</dbReference>
<feature type="compositionally biased region" description="Low complexity" evidence="15">
    <location>
        <begin position="1105"/>
        <end position="1116"/>
    </location>
</feature>
<evidence type="ECO:0000256" key="15">
    <source>
        <dbReference type="SAM" id="MobiDB-lite"/>
    </source>
</evidence>
<dbReference type="PROSITE" id="PS51183">
    <property type="entry name" value="JMJN"/>
    <property type="match status" value="1"/>
</dbReference>
<reference evidence="19" key="1">
    <citation type="submission" date="2022-05" db="EMBL/GenBank/DDBJ databases">
        <title>The Musa troglodytarum L. genome provides insights into the mechanism of non-climacteric behaviour and enrichment of carotenoids.</title>
        <authorList>
            <person name="Wang J."/>
        </authorList>
    </citation>
    <scope>NUCLEOTIDE SEQUENCE</scope>
    <source>
        <tissue evidence="19">Leaf</tissue>
    </source>
</reference>
<feature type="compositionally biased region" description="Polar residues" evidence="15">
    <location>
        <begin position="1150"/>
        <end position="1172"/>
    </location>
</feature>
<dbReference type="SMART" id="SM00545">
    <property type="entry name" value="JmjN"/>
    <property type="match status" value="1"/>
</dbReference>
<evidence type="ECO:0000313" key="20">
    <source>
        <dbReference type="Proteomes" id="UP001055439"/>
    </source>
</evidence>
<dbReference type="PROSITE" id="PS50157">
    <property type="entry name" value="ZINC_FINGER_C2H2_2"/>
    <property type="match status" value="4"/>
</dbReference>
<feature type="compositionally biased region" description="Basic and acidic residues" evidence="15">
    <location>
        <begin position="1173"/>
        <end position="1186"/>
    </location>
</feature>
<dbReference type="GO" id="GO:0005634">
    <property type="term" value="C:nucleus"/>
    <property type="evidence" value="ECO:0007669"/>
    <property type="project" value="UniProtKB-SubCell"/>
</dbReference>
<keyword evidence="9" id="KW-0560">Oxidoreductase</keyword>
<dbReference type="GO" id="GO:0040029">
    <property type="term" value="P:epigenetic regulation of gene expression"/>
    <property type="evidence" value="ECO:0007669"/>
    <property type="project" value="UniProtKB-ARBA"/>
</dbReference>
<accession>A0A9E7GBM3</accession>
<dbReference type="SMART" id="SM00558">
    <property type="entry name" value="JmjC"/>
    <property type="match status" value="1"/>
</dbReference>
<evidence type="ECO:0000256" key="7">
    <source>
        <dbReference type="ARBA" id="ARBA00022853"/>
    </source>
</evidence>
<evidence type="ECO:0000256" key="5">
    <source>
        <dbReference type="ARBA" id="ARBA00022771"/>
    </source>
</evidence>
<feature type="domain" description="JmjN" evidence="17">
    <location>
        <begin position="32"/>
        <end position="73"/>
    </location>
</feature>
<keyword evidence="11" id="KW-0805">Transcription regulation</keyword>
<dbReference type="PROSITE" id="PS51184">
    <property type="entry name" value="JMJC"/>
    <property type="match status" value="1"/>
</dbReference>
<evidence type="ECO:0000259" key="17">
    <source>
        <dbReference type="PROSITE" id="PS51183"/>
    </source>
</evidence>
<organism evidence="19 20">
    <name type="scientific">Musa troglodytarum</name>
    <name type="common">fe'i banana</name>
    <dbReference type="NCBI Taxonomy" id="320322"/>
    <lineage>
        <taxon>Eukaryota</taxon>
        <taxon>Viridiplantae</taxon>
        <taxon>Streptophyta</taxon>
        <taxon>Embryophyta</taxon>
        <taxon>Tracheophyta</taxon>
        <taxon>Spermatophyta</taxon>
        <taxon>Magnoliopsida</taxon>
        <taxon>Liliopsida</taxon>
        <taxon>Zingiberales</taxon>
        <taxon>Musaceae</taxon>
        <taxon>Musa</taxon>
    </lineage>
</organism>
<dbReference type="Pfam" id="PF02373">
    <property type="entry name" value="JmjC"/>
    <property type="match status" value="1"/>
</dbReference>
<name>A0A9E7GBM3_9LILI</name>
<dbReference type="GO" id="GO:0008270">
    <property type="term" value="F:zinc ion binding"/>
    <property type="evidence" value="ECO:0007669"/>
    <property type="project" value="UniProtKB-KW"/>
</dbReference>
<dbReference type="FunFam" id="3.30.160.60:FF:000747">
    <property type="entry name" value="Probable lysine-specific demethylase ELF6"/>
    <property type="match status" value="1"/>
</dbReference>
<evidence type="ECO:0000256" key="12">
    <source>
        <dbReference type="ARBA" id="ARBA00023163"/>
    </source>
</evidence>
<dbReference type="PROSITE" id="PS00028">
    <property type="entry name" value="ZINC_FINGER_C2H2_1"/>
    <property type="match status" value="3"/>
</dbReference>
<dbReference type="Gene3D" id="3.30.160.60">
    <property type="entry name" value="Classic Zinc Finger"/>
    <property type="match status" value="2"/>
</dbReference>
<dbReference type="OrthoDB" id="9547406at2759"/>
<dbReference type="InterPro" id="IPR003347">
    <property type="entry name" value="JmjC_dom"/>
</dbReference>
<feature type="region of interest" description="Disordered" evidence="15">
    <location>
        <begin position="1027"/>
        <end position="1048"/>
    </location>
</feature>
<keyword evidence="20" id="KW-1185">Reference proteome</keyword>
<proteinExistence type="predicted"/>
<dbReference type="GO" id="GO:0034647">
    <property type="term" value="F:histone H3K4me/H3K4me2/H3K4me3 demethylase activity"/>
    <property type="evidence" value="ECO:0007669"/>
    <property type="project" value="TreeGrafter"/>
</dbReference>
<sequence>MAAAATPSAPGVAAPEPLPLEVPPWLRSLPQAPEFRPTPQEFQDPIAYILKIEKEAAAFGICKIVPPLPPAPKKTAVANLNRSFAARELGQRPPAFATRQQQIGFCPRRPRPVQKSVWQSGERYTLPQFEAKARQFERSHLRHAAAGGNARKAAAASAALSPIEIETLFWRASADKPFSVEYANDMPGSGFAPLPSDGRHCWRDKAPANVGESAWNMRGVSRAKGSLLQFMKEEIPGVTSPMVYVAMLFSWFAWHVEDHELHSLNYLHMGAGKTWYGVPRDGRLAFEEVVRIQGYGGEVNPLVTFTILGEKTTVMSPEVLVGEGIPCCRLVQNAGDFVVTFPGAYHMGFSHGFNCGEAANIATPEWLRFAKEAAVRRASINYPPMVSHFQLLYALALSLHTRMPTGDGSEPRSSRLKDKMKGEGEVIVKNAFVQNVIQNNQLLNILLDKGTSCVVLPQNAPEGPLCSNSLVRSQVKVKPRFSFGLCSEQEALEASRLLPSNDVGPGWSAAVRNFNGLFSFRGNSTSTGNDRMISSGICDKFVSADQCSFSSDLQNVEGEKEGSIRGDGLLDQGLLSCVTCGILSFACVAVIQPQETAAKYLTSADCGFLNDHAIGSADVSKLSRDTNWKTSRNNLVTGIVQIERNVEDRVNDDLVPCDAYSVQVSDRSIKMTSDVTCPRAASALDLLASVYTDSSDFEDEDEDVPFEKSTCSDKNNMGDTSLALNANEHLGNAVEILHLSEVAHEETKLHLAGDESQNNLFAQSSQSVDGSDDLNGDDNDVADNKCQLKSEFSCLNQPETGNFMGKSSLEDNEGMETSKTSIKFMGESKDVHHKEFDGGSHNIGIADIYYSSLKTGNPTVLADLPIKCDDSAVPAEAVTICQESRNVAAKKSPKISVVQGFDKDSSRMHVFCLEHAAEVEKQLQPIGGVHMMILCHPDYPKIESEAKLLAKELGIGYTWKNVKFREASKEDQERIRVALEDEEVIPTNSDWTVKLGINLYYTANLSKSPIYSKQMPYNPVIYKAFGQKSAGDSPEKPQTSARRTGRQKKIVVAGRWCGKVWMTNQVHPSLAHNEETLEQEQTEEYYSSDSDQNPSDEIEIDHSSKVSSKSNSSGSNLAVKSSGKKRKKPSRKAKTKKPRCTMADSKSKANDVSGTSASPSGRTPRSSCPRNSESTKQHKLNSKDEAGGPSSRLRKRPSKCEEQKNKLANKKQSNKRKAKNNQTANLVPKDEEEYACDIEGCSMSFSTKQDLASHKRDICPVKGCGKKFFSHKYLLQHRKVHMDDRPLECPWKGCKMTFKWPWARTEHIRVHTGDRPYVCQEPGCGQTFRFVSDFSRHKRKTGHSVKKGRR</sequence>
<evidence type="ECO:0000256" key="1">
    <source>
        <dbReference type="ARBA" id="ARBA00001954"/>
    </source>
</evidence>
<protein>
    <submittedName>
        <fullName evidence="19">C2H2 zinc finger protein</fullName>
    </submittedName>
</protein>
<feature type="region of interest" description="Disordered" evidence="15">
    <location>
        <begin position="763"/>
        <end position="782"/>
    </location>
</feature>
<evidence type="ECO:0000256" key="11">
    <source>
        <dbReference type="ARBA" id="ARBA00023015"/>
    </source>
</evidence>
<evidence type="ECO:0000256" key="4">
    <source>
        <dbReference type="ARBA" id="ARBA00022737"/>
    </source>
</evidence>
<keyword evidence="3" id="KW-0479">Metal-binding</keyword>
<feature type="domain" description="C2H2-type" evidence="16">
    <location>
        <begin position="1317"/>
        <end position="1348"/>
    </location>
</feature>
<evidence type="ECO:0000256" key="2">
    <source>
        <dbReference type="ARBA" id="ARBA00004123"/>
    </source>
</evidence>
<comment type="subcellular location">
    <subcellularLocation>
        <location evidence="2">Nucleus</location>
    </subcellularLocation>
</comment>
<feature type="domain" description="C2H2-type" evidence="16">
    <location>
        <begin position="1287"/>
        <end position="1316"/>
    </location>
</feature>
<feature type="domain" description="JmjC" evidence="18">
    <location>
        <begin position="209"/>
        <end position="378"/>
    </location>
</feature>
<dbReference type="SUPFAM" id="SSF51197">
    <property type="entry name" value="Clavaminate synthase-like"/>
    <property type="match status" value="1"/>
</dbReference>
<comment type="cofactor">
    <cofactor evidence="1">
        <name>Fe(2+)</name>
        <dbReference type="ChEBI" id="CHEBI:29033"/>
    </cofactor>
</comment>
<keyword evidence="12" id="KW-0804">Transcription</keyword>
<keyword evidence="13" id="KW-0539">Nucleus</keyword>
<evidence type="ECO:0000256" key="14">
    <source>
        <dbReference type="PROSITE-ProRule" id="PRU00042"/>
    </source>
</evidence>
<evidence type="ECO:0000256" key="9">
    <source>
        <dbReference type="ARBA" id="ARBA00023002"/>
    </source>
</evidence>
<feature type="domain" description="C2H2-type" evidence="16">
    <location>
        <begin position="1257"/>
        <end position="1286"/>
    </location>
</feature>
<evidence type="ECO:0000256" key="3">
    <source>
        <dbReference type="ARBA" id="ARBA00022723"/>
    </source>
</evidence>
<keyword evidence="8" id="KW-0223">Dioxygenase</keyword>
<feature type="domain" description="C2H2-type" evidence="16">
    <location>
        <begin position="1234"/>
        <end position="1256"/>
    </location>
</feature>
<feature type="compositionally biased region" description="Basic residues" evidence="15">
    <location>
        <begin position="1122"/>
        <end position="1139"/>
    </location>
</feature>
<dbReference type="PANTHER" id="PTHR10694">
    <property type="entry name" value="LYSINE-SPECIFIC DEMETHYLASE"/>
    <property type="match status" value="1"/>
</dbReference>
<dbReference type="InterPro" id="IPR003349">
    <property type="entry name" value="JmjN"/>
</dbReference>
<gene>
    <name evidence="19" type="ORF">MUK42_04243</name>
</gene>
<evidence type="ECO:0000256" key="8">
    <source>
        <dbReference type="ARBA" id="ARBA00022964"/>
    </source>
</evidence>
<keyword evidence="5 14" id="KW-0863">Zinc-finger</keyword>
<evidence type="ECO:0000259" key="16">
    <source>
        <dbReference type="PROSITE" id="PS50157"/>
    </source>
</evidence>
<evidence type="ECO:0000259" key="18">
    <source>
        <dbReference type="PROSITE" id="PS51184"/>
    </source>
</evidence>
<keyword evidence="10" id="KW-0408">Iron</keyword>
<dbReference type="EMBL" id="CP097508">
    <property type="protein sequence ID" value="URE09009.1"/>
    <property type="molecule type" value="Genomic_DNA"/>
</dbReference>
<dbReference type="Gene3D" id="2.60.120.650">
    <property type="entry name" value="Cupin"/>
    <property type="match status" value="1"/>
</dbReference>
<dbReference type="Proteomes" id="UP001055439">
    <property type="component" value="Chromosome 6"/>
</dbReference>
<dbReference type="FunFam" id="2.60.120.650:FF:000023">
    <property type="entry name" value="Probable lysine-specific demethylase ELF6"/>
    <property type="match status" value="1"/>
</dbReference>
<dbReference type="Pfam" id="PF02375">
    <property type="entry name" value="JmjN"/>
    <property type="match status" value="1"/>
</dbReference>
<dbReference type="SUPFAM" id="SSF57667">
    <property type="entry name" value="beta-beta-alpha zinc fingers"/>
    <property type="match status" value="2"/>
</dbReference>
<evidence type="ECO:0000256" key="13">
    <source>
        <dbReference type="ARBA" id="ARBA00023242"/>
    </source>
</evidence>
<feature type="compositionally biased region" description="Acidic residues" evidence="15">
    <location>
        <begin position="770"/>
        <end position="781"/>
    </location>
</feature>
<dbReference type="SMART" id="SM00355">
    <property type="entry name" value="ZnF_C2H2"/>
    <property type="match status" value="4"/>
</dbReference>
<dbReference type="GO" id="GO:0000785">
    <property type="term" value="C:chromatin"/>
    <property type="evidence" value="ECO:0007669"/>
    <property type="project" value="TreeGrafter"/>
</dbReference>
<feature type="compositionally biased region" description="Basic residues" evidence="15">
    <location>
        <begin position="1207"/>
        <end position="1219"/>
    </location>
</feature>
<keyword evidence="6" id="KW-0862">Zinc</keyword>
<dbReference type="EMBL" id="CP097508">
    <property type="protein sequence ID" value="URE09008.1"/>
    <property type="molecule type" value="Genomic_DNA"/>
</dbReference>